<dbReference type="InterPro" id="IPR023267">
    <property type="entry name" value="RCMT"/>
</dbReference>
<evidence type="ECO:0000256" key="2">
    <source>
        <dbReference type="ARBA" id="ARBA00022603"/>
    </source>
</evidence>
<feature type="binding site" evidence="6">
    <location>
        <position position="272"/>
    </location>
    <ligand>
        <name>S-adenosyl-L-methionine</name>
        <dbReference type="ChEBI" id="CHEBI:59789"/>
    </ligand>
</feature>
<proteinExistence type="inferred from homology"/>
<dbReference type="SUPFAM" id="SSF48013">
    <property type="entry name" value="NusB-like"/>
    <property type="match status" value="1"/>
</dbReference>
<evidence type="ECO:0000256" key="5">
    <source>
        <dbReference type="ARBA" id="ARBA00022884"/>
    </source>
</evidence>
<dbReference type="AlphaFoldDB" id="A0A062Y2R7"/>
<dbReference type="Proteomes" id="UP000027284">
    <property type="component" value="Unassembled WGS sequence"/>
</dbReference>
<keyword evidence="3 6" id="KW-0808">Transferase</keyword>
<name>A0A062Y2R7_9BACT</name>
<dbReference type="InterPro" id="IPR001678">
    <property type="entry name" value="MeTrfase_RsmB-F_NOP2_dom"/>
</dbReference>
<dbReference type="GO" id="GO:0001510">
    <property type="term" value="P:RNA methylation"/>
    <property type="evidence" value="ECO:0007669"/>
    <property type="project" value="InterPro"/>
</dbReference>
<evidence type="ECO:0000256" key="1">
    <source>
        <dbReference type="ARBA" id="ARBA00007494"/>
    </source>
</evidence>
<dbReference type="PRINTS" id="PR02008">
    <property type="entry name" value="RCMTFAMILY"/>
</dbReference>
<dbReference type="Pfam" id="PF01029">
    <property type="entry name" value="NusB"/>
    <property type="match status" value="1"/>
</dbReference>
<dbReference type="InterPro" id="IPR049560">
    <property type="entry name" value="MeTrfase_RsmB-F_NOP2_cat"/>
</dbReference>
<dbReference type="PROSITE" id="PS51686">
    <property type="entry name" value="SAM_MT_RSMB_NOP"/>
    <property type="match status" value="1"/>
</dbReference>
<evidence type="ECO:0000256" key="6">
    <source>
        <dbReference type="PROSITE-ProRule" id="PRU01023"/>
    </source>
</evidence>
<accession>A0A062Y2R7</accession>
<gene>
    <name evidence="8" type="ORF">EG19_00240</name>
</gene>
<feature type="binding site" evidence="6">
    <location>
        <position position="289"/>
    </location>
    <ligand>
        <name>S-adenosyl-L-methionine</name>
        <dbReference type="ChEBI" id="CHEBI:59789"/>
    </ligand>
</feature>
<dbReference type="GO" id="GO:0003723">
    <property type="term" value="F:RNA binding"/>
    <property type="evidence" value="ECO:0007669"/>
    <property type="project" value="UniProtKB-UniRule"/>
</dbReference>
<dbReference type="InterPro" id="IPR006027">
    <property type="entry name" value="NusB_RsmB_TIM44"/>
</dbReference>
<keyword evidence="5 6" id="KW-0694">RNA-binding</keyword>
<keyword evidence="9" id="KW-1185">Reference proteome</keyword>
<protein>
    <recommendedName>
        <fullName evidence="7">SAM-dependent MTase RsmB/NOP-type domain-containing protein</fullName>
    </recommendedName>
</protein>
<dbReference type="InterPro" id="IPR029063">
    <property type="entry name" value="SAM-dependent_MTases_sf"/>
</dbReference>
<dbReference type="InterPro" id="IPR018314">
    <property type="entry name" value="RsmB/NOL1/NOP2-like_CS"/>
</dbReference>
<comment type="caution">
    <text evidence="8">The sequence shown here is derived from an EMBL/GenBank/DDBJ whole genome shotgun (WGS) entry which is preliminary data.</text>
</comment>
<feature type="active site" description="Nucleophile" evidence="6">
    <location>
        <position position="342"/>
    </location>
</feature>
<organism evidence="8 9">
    <name type="scientific">Thermoanaerobaculum aquaticum</name>
    <dbReference type="NCBI Taxonomy" id="1312852"/>
    <lineage>
        <taxon>Bacteria</taxon>
        <taxon>Pseudomonadati</taxon>
        <taxon>Acidobacteriota</taxon>
        <taxon>Thermoanaerobaculia</taxon>
        <taxon>Thermoanaerobaculales</taxon>
        <taxon>Thermoanaerobaculaceae</taxon>
        <taxon>Thermoanaerobaculum</taxon>
    </lineage>
</organism>
<evidence type="ECO:0000313" key="9">
    <source>
        <dbReference type="Proteomes" id="UP000027284"/>
    </source>
</evidence>
<evidence type="ECO:0000313" key="8">
    <source>
        <dbReference type="EMBL" id="KDA55085.1"/>
    </source>
</evidence>
<reference evidence="8 9" key="1">
    <citation type="submission" date="2014-04" db="EMBL/GenBank/DDBJ databases">
        <title>The Genome Sequence of Thermoanaerobaculum aquaticum MP-01, The First Cultivated Group 23 Acidobacterium.</title>
        <authorList>
            <person name="Stamps B.W."/>
            <person name="Losey N.A."/>
            <person name="Lawson P.A."/>
            <person name="Stevenson B.S."/>
        </authorList>
    </citation>
    <scope>NUCLEOTIDE SEQUENCE [LARGE SCALE GENOMIC DNA]</scope>
    <source>
        <strain evidence="8 9">MP-01</strain>
    </source>
</reference>
<dbReference type="GO" id="GO:0006355">
    <property type="term" value="P:regulation of DNA-templated transcription"/>
    <property type="evidence" value="ECO:0007669"/>
    <property type="project" value="InterPro"/>
</dbReference>
<dbReference type="Gene3D" id="3.40.50.150">
    <property type="entry name" value="Vaccinia Virus protein VP39"/>
    <property type="match status" value="1"/>
</dbReference>
<dbReference type="Pfam" id="PF01189">
    <property type="entry name" value="Methyltr_RsmB-F"/>
    <property type="match status" value="1"/>
</dbReference>
<dbReference type="PANTHER" id="PTHR22807">
    <property type="entry name" value="NOP2 YEAST -RELATED NOL1/NOP2/FMU SUN DOMAIN-CONTAINING"/>
    <property type="match status" value="1"/>
</dbReference>
<keyword evidence="4 6" id="KW-0949">S-adenosyl-L-methionine</keyword>
<dbReference type="STRING" id="1312852.EG19_00240"/>
<keyword evidence="2 6" id="KW-0489">Methyltransferase</keyword>
<sequence length="401" mass="43198">MRILARVDAHQAHAARLLTEALPLTRELVLTVLRWQHTLDDLLQRFCKTPLPHLDPLVRASLRMGLAEARLLRTPPPVAVAEAVRVCKGFVPKASGLVNACLRRAVEARWPSPEDESVPLALRTSHPPWLVERWEKRLPPELLRQALASAQEPAPMCLLAGVSKLPPEVQTAPHPQVPGVLVVTAGAKAAAQACAQGQAYAMDPTAVAVARLVPHGQKLLEVAAAPGGKSLVLGLEHPQALRVALDLRVSRVRLLARATRLLSRPPHLLAADGTRPPLRRHSFDAVLLDAPCSGTGTLRRHPEIRWRLTPYQLSELASLQKELLAATVPLVKPGGFLLYATCSLEPEENEEVVASLGLPVSPVSDGLPPQLPRVVLPSGGCLIPPGPWGDGFVVHLVGPVR</sequence>
<comment type="similarity">
    <text evidence="1 6">Belongs to the class I-like SAM-binding methyltransferase superfamily. RsmB/NOP family.</text>
</comment>
<dbReference type="SUPFAM" id="SSF53335">
    <property type="entry name" value="S-adenosyl-L-methionine-dependent methyltransferases"/>
    <property type="match status" value="1"/>
</dbReference>
<feature type="binding site" evidence="6">
    <location>
        <begin position="223"/>
        <end position="229"/>
    </location>
    <ligand>
        <name>S-adenosyl-L-methionine</name>
        <dbReference type="ChEBI" id="CHEBI:59789"/>
    </ligand>
</feature>
<evidence type="ECO:0000256" key="3">
    <source>
        <dbReference type="ARBA" id="ARBA00022679"/>
    </source>
</evidence>
<evidence type="ECO:0000256" key="4">
    <source>
        <dbReference type="ARBA" id="ARBA00022691"/>
    </source>
</evidence>
<dbReference type="PANTHER" id="PTHR22807:SF53">
    <property type="entry name" value="RIBOSOMAL RNA SMALL SUBUNIT METHYLTRANSFERASE B-RELATED"/>
    <property type="match status" value="1"/>
</dbReference>
<dbReference type="PROSITE" id="PS01153">
    <property type="entry name" value="NOL1_NOP2_SUN"/>
    <property type="match status" value="1"/>
</dbReference>
<feature type="binding site" evidence="6">
    <location>
        <position position="246"/>
    </location>
    <ligand>
        <name>S-adenosyl-L-methionine</name>
        <dbReference type="ChEBI" id="CHEBI:59789"/>
    </ligand>
</feature>
<dbReference type="InterPro" id="IPR035926">
    <property type="entry name" value="NusB-like_sf"/>
</dbReference>
<dbReference type="GO" id="GO:0008173">
    <property type="term" value="F:RNA methyltransferase activity"/>
    <property type="evidence" value="ECO:0007669"/>
    <property type="project" value="InterPro"/>
</dbReference>
<dbReference type="Gene3D" id="1.10.940.10">
    <property type="entry name" value="NusB-like"/>
    <property type="match status" value="1"/>
</dbReference>
<evidence type="ECO:0000259" key="7">
    <source>
        <dbReference type="PROSITE" id="PS51686"/>
    </source>
</evidence>
<dbReference type="EMBL" id="JMFG01000001">
    <property type="protein sequence ID" value="KDA55085.1"/>
    <property type="molecule type" value="Genomic_DNA"/>
</dbReference>
<feature type="domain" description="SAM-dependent MTase RsmB/NOP-type" evidence="7">
    <location>
        <begin position="118"/>
        <end position="400"/>
    </location>
</feature>